<evidence type="ECO:0000313" key="1">
    <source>
        <dbReference type="EMBL" id="KAH7852075.1"/>
    </source>
</evidence>
<dbReference type="EMBL" id="CM037158">
    <property type="protein sequence ID" value="KAH7852075.1"/>
    <property type="molecule type" value="Genomic_DNA"/>
</dbReference>
<reference evidence="1 2" key="1">
    <citation type="journal article" date="2021" name="Hortic Res">
        <title>High-quality reference genome and annotation aids understanding of berry development for evergreen blueberry (Vaccinium darrowii).</title>
        <authorList>
            <person name="Yu J."/>
            <person name="Hulse-Kemp A.M."/>
            <person name="Babiker E."/>
            <person name="Staton M."/>
        </authorList>
    </citation>
    <scope>NUCLEOTIDE SEQUENCE [LARGE SCALE GENOMIC DNA]</scope>
    <source>
        <strain evidence="2">cv. NJ 8807/NJ 8810</strain>
        <tissue evidence="1">Young leaf</tissue>
    </source>
</reference>
<evidence type="ECO:0000313" key="2">
    <source>
        <dbReference type="Proteomes" id="UP000828048"/>
    </source>
</evidence>
<proteinExistence type="predicted"/>
<accession>A0ACB7YH02</accession>
<dbReference type="Proteomes" id="UP000828048">
    <property type="component" value="Chromosome 8"/>
</dbReference>
<sequence length="102" mass="11565">MLAIAPECDLAILTVNDGEFWKGVKPVEFRDMPSPGEKAIVTRYREDRDYLPPMTVRVLGLGMTRYSFSGTIQNGIQGSSEKNTTNRFEQSQPIFAIYINFK</sequence>
<name>A0ACB7YH02_9ERIC</name>
<organism evidence="1 2">
    <name type="scientific">Vaccinium darrowii</name>
    <dbReference type="NCBI Taxonomy" id="229202"/>
    <lineage>
        <taxon>Eukaryota</taxon>
        <taxon>Viridiplantae</taxon>
        <taxon>Streptophyta</taxon>
        <taxon>Embryophyta</taxon>
        <taxon>Tracheophyta</taxon>
        <taxon>Spermatophyta</taxon>
        <taxon>Magnoliopsida</taxon>
        <taxon>eudicotyledons</taxon>
        <taxon>Gunneridae</taxon>
        <taxon>Pentapetalae</taxon>
        <taxon>asterids</taxon>
        <taxon>Ericales</taxon>
        <taxon>Ericaceae</taxon>
        <taxon>Vaccinioideae</taxon>
        <taxon>Vaccinieae</taxon>
        <taxon>Vaccinium</taxon>
    </lineage>
</organism>
<keyword evidence="2" id="KW-1185">Reference proteome</keyword>
<gene>
    <name evidence="1" type="ORF">Vadar_020309</name>
</gene>
<comment type="caution">
    <text evidence="1">The sequence shown here is derived from an EMBL/GenBank/DDBJ whole genome shotgun (WGS) entry which is preliminary data.</text>
</comment>
<protein>
    <submittedName>
        <fullName evidence="1">Uncharacterized protein</fullName>
    </submittedName>
</protein>